<keyword evidence="2" id="KW-1185">Reference proteome</keyword>
<comment type="caution">
    <text evidence="1">The sequence shown here is derived from an EMBL/GenBank/DDBJ whole genome shotgun (WGS) entry which is preliminary data.</text>
</comment>
<gene>
    <name evidence="1" type="ORF">DFH07DRAFT_883564</name>
</gene>
<evidence type="ECO:0000313" key="2">
    <source>
        <dbReference type="Proteomes" id="UP001215280"/>
    </source>
</evidence>
<sequence>MASSTTSNASQNPPPYARTALDETHRSIQYIMPTIMSMANSPNLLGYLENHSPDTDGSFSICVARGTGVFISQTLFESIPAEHRPALDTGVAGQSVSFGLLGTSTNSIGTTLLPFILTAKTGERIRLVLHALVVPNLFMGMFIGRPISWWKSEVWGGGKGPLFTFDFGQAGSYEVQGI</sequence>
<dbReference type="EMBL" id="JARJLG010000045">
    <property type="protein sequence ID" value="KAJ7761528.1"/>
    <property type="molecule type" value="Genomic_DNA"/>
</dbReference>
<dbReference type="Proteomes" id="UP001215280">
    <property type="component" value="Unassembled WGS sequence"/>
</dbReference>
<organism evidence="1 2">
    <name type="scientific">Mycena maculata</name>
    <dbReference type="NCBI Taxonomy" id="230809"/>
    <lineage>
        <taxon>Eukaryota</taxon>
        <taxon>Fungi</taxon>
        <taxon>Dikarya</taxon>
        <taxon>Basidiomycota</taxon>
        <taxon>Agaricomycotina</taxon>
        <taxon>Agaricomycetes</taxon>
        <taxon>Agaricomycetidae</taxon>
        <taxon>Agaricales</taxon>
        <taxon>Marasmiineae</taxon>
        <taxon>Mycenaceae</taxon>
        <taxon>Mycena</taxon>
    </lineage>
</organism>
<dbReference type="AlphaFoldDB" id="A0AAD7JE47"/>
<name>A0AAD7JE47_9AGAR</name>
<evidence type="ECO:0000313" key="1">
    <source>
        <dbReference type="EMBL" id="KAJ7761528.1"/>
    </source>
</evidence>
<protein>
    <submittedName>
        <fullName evidence="1">Uncharacterized protein</fullName>
    </submittedName>
</protein>
<proteinExistence type="predicted"/>
<accession>A0AAD7JE47</accession>
<reference evidence="1" key="1">
    <citation type="submission" date="2023-03" db="EMBL/GenBank/DDBJ databases">
        <title>Massive genome expansion in bonnet fungi (Mycena s.s.) driven by repeated elements and novel gene families across ecological guilds.</title>
        <authorList>
            <consortium name="Lawrence Berkeley National Laboratory"/>
            <person name="Harder C.B."/>
            <person name="Miyauchi S."/>
            <person name="Viragh M."/>
            <person name="Kuo A."/>
            <person name="Thoen E."/>
            <person name="Andreopoulos B."/>
            <person name="Lu D."/>
            <person name="Skrede I."/>
            <person name="Drula E."/>
            <person name="Henrissat B."/>
            <person name="Morin E."/>
            <person name="Kohler A."/>
            <person name="Barry K."/>
            <person name="LaButti K."/>
            <person name="Morin E."/>
            <person name="Salamov A."/>
            <person name="Lipzen A."/>
            <person name="Mereny Z."/>
            <person name="Hegedus B."/>
            <person name="Baldrian P."/>
            <person name="Stursova M."/>
            <person name="Weitz H."/>
            <person name="Taylor A."/>
            <person name="Grigoriev I.V."/>
            <person name="Nagy L.G."/>
            <person name="Martin F."/>
            <person name="Kauserud H."/>
        </authorList>
    </citation>
    <scope>NUCLEOTIDE SEQUENCE</scope>
    <source>
        <strain evidence="1">CBHHK188m</strain>
    </source>
</reference>